<protein>
    <submittedName>
        <fullName evidence="1">Uncharacterized protein</fullName>
    </submittedName>
</protein>
<sequence>MYSRVRRRPFFLNR</sequence>
<organism evidence="1">
    <name type="scientific">Anguilla anguilla</name>
    <name type="common">European freshwater eel</name>
    <name type="synonym">Muraena anguilla</name>
    <dbReference type="NCBI Taxonomy" id="7936"/>
    <lineage>
        <taxon>Eukaryota</taxon>
        <taxon>Metazoa</taxon>
        <taxon>Chordata</taxon>
        <taxon>Craniata</taxon>
        <taxon>Vertebrata</taxon>
        <taxon>Euteleostomi</taxon>
        <taxon>Actinopterygii</taxon>
        <taxon>Neopterygii</taxon>
        <taxon>Teleostei</taxon>
        <taxon>Anguilliformes</taxon>
        <taxon>Anguillidae</taxon>
        <taxon>Anguilla</taxon>
    </lineage>
</organism>
<evidence type="ECO:0000313" key="1">
    <source>
        <dbReference type="EMBL" id="JAH25596.1"/>
    </source>
</evidence>
<name>A0A0E9R8V9_ANGAN</name>
<reference evidence="1" key="2">
    <citation type="journal article" date="2015" name="Fish Shellfish Immunol.">
        <title>Early steps in the European eel (Anguilla anguilla)-Vibrio vulnificus interaction in the gills: Role of the RtxA13 toxin.</title>
        <authorList>
            <person name="Callol A."/>
            <person name="Pajuelo D."/>
            <person name="Ebbesson L."/>
            <person name="Teles M."/>
            <person name="MacKenzie S."/>
            <person name="Amaro C."/>
        </authorList>
    </citation>
    <scope>NUCLEOTIDE SEQUENCE</scope>
</reference>
<proteinExistence type="predicted"/>
<dbReference type="EMBL" id="GBXM01082981">
    <property type="protein sequence ID" value="JAH25596.1"/>
    <property type="molecule type" value="Transcribed_RNA"/>
</dbReference>
<accession>A0A0E9R8V9</accession>
<reference evidence="1" key="1">
    <citation type="submission" date="2014-11" db="EMBL/GenBank/DDBJ databases">
        <authorList>
            <person name="Amaro Gonzalez C."/>
        </authorList>
    </citation>
    <scope>NUCLEOTIDE SEQUENCE</scope>
</reference>